<dbReference type="EMBL" id="CAUYUJ010002591">
    <property type="protein sequence ID" value="CAK0801463.1"/>
    <property type="molecule type" value="Genomic_DNA"/>
</dbReference>
<gene>
    <name evidence="1" type="ORF">PCOR1329_LOCUS9327</name>
</gene>
<protein>
    <submittedName>
        <fullName evidence="1">Uncharacterized protein</fullName>
    </submittedName>
</protein>
<proteinExistence type="predicted"/>
<reference evidence="1" key="1">
    <citation type="submission" date="2023-10" db="EMBL/GenBank/DDBJ databases">
        <authorList>
            <person name="Chen Y."/>
            <person name="Shah S."/>
            <person name="Dougan E. K."/>
            <person name="Thang M."/>
            <person name="Chan C."/>
        </authorList>
    </citation>
    <scope>NUCLEOTIDE SEQUENCE [LARGE SCALE GENOMIC DNA]</scope>
</reference>
<evidence type="ECO:0000313" key="2">
    <source>
        <dbReference type="Proteomes" id="UP001189429"/>
    </source>
</evidence>
<evidence type="ECO:0000313" key="1">
    <source>
        <dbReference type="EMBL" id="CAK0801463.1"/>
    </source>
</evidence>
<keyword evidence="2" id="KW-1185">Reference proteome</keyword>
<comment type="caution">
    <text evidence="1">The sequence shown here is derived from an EMBL/GenBank/DDBJ whole genome shotgun (WGS) entry which is preliminary data.</text>
</comment>
<organism evidence="1 2">
    <name type="scientific">Prorocentrum cordatum</name>
    <dbReference type="NCBI Taxonomy" id="2364126"/>
    <lineage>
        <taxon>Eukaryota</taxon>
        <taxon>Sar</taxon>
        <taxon>Alveolata</taxon>
        <taxon>Dinophyceae</taxon>
        <taxon>Prorocentrales</taxon>
        <taxon>Prorocentraceae</taxon>
        <taxon>Prorocentrum</taxon>
    </lineage>
</organism>
<name>A0ABN9Q7I1_9DINO</name>
<accession>A0ABN9Q7I1</accession>
<dbReference type="Proteomes" id="UP001189429">
    <property type="component" value="Unassembled WGS sequence"/>
</dbReference>
<sequence length="273" mass="31152">MMLLVPPHSQEWLSLLVPSVPQKSCMMLLVPSCRLEWLTWLVSTIPKQLCFLLVPFRRLEWLALHTTTTMKKLCMLLHVPSRRLEWLLRLAPTIPTEWRMMMLVPLCRLVWLLLLVKPCPKKPCMLMRVPSRRLEWPTRIVVTIPTTPCMTGQLLTCRSFAARTFCNYVAAVRILRAVSMICCNVLLSASMMIVDSRRSEWRLRPPPAFCSNVPPAPLASSRLSPLALPPIPAFPAFQRTHEYTSALRVSGPALPAARELLVRLSTTTAHVWK</sequence>